<dbReference type="PANTHER" id="PTHR42770:SF15">
    <property type="entry name" value="GLUTAMATE_GAMMA-AMINOBUTYRATE ANTIPORTER-RELATED"/>
    <property type="match status" value="1"/>
</dbReference>
<keyword evidence="4 7" id="KW-0812">Transmembrane</keyword>
<dbReference type="Gene3D" id="1.20.1740.10">
    <property type="entry name" value="Amino acid/polyamine transporter I"/>
    <property type="match status" value="1"/>
</dbReference>
<evidence type="ECO:0000313" key="8">
    <source>
        <dbReference type="EMBL" id="GLB47431.1"/>
    </source>
</evidence>
<accession>A0A9W6B2S8</accession>
<evidence type="ECO:0000256" key="3">
    <source>
        <dbReference type="ARBA" id="ARBA00022475"/>
    </source>
</evidence>
<feature type="transmembrane region" description="Helical" evidence="7">
    <location>
        <begin position="473"/>
        <end position="492"/>
    </location>
</feature>
<keyword evidence="9" id="KW-1185">Reference proteome</keyword>
<comment type="caution">
    <text evidence="8">The sequence shown here is derived from an EMBL/GenBank/DDBJ whole genome shotgun (WGS) entry which is preliminary data.</text>
</comment>
<organism evidence="8 9">
    <name type="scientific">Philodulcilactobacillus myokoensis</name>
    <dbReference type="NCBI Taxonomy" id="2929573"/>
    <lineage>
        <taxon>Bacteria</taxon>
        <taxon>Bacillati</taxon>
        <taxon>Bacillota</taxon>
        <taxon>Bacilli</taxon>
        <taxon>Lactobacillales</taxon>
        <taxon>Lactobacillaceae</taxon>
        <taxon>Philodulcilactobacillus</taxon>
    </lineage>
</organism>
<dbReference type="GO" id="GO:0022857">
    <property type="term" value="F:transmembrane transporter activity"/>
    <property type="evidence" value="ECO:0007669"/>
    <property type="project" value="InterPro"/>
</dbReference>
<keyword evidence="6 7" id="KW-0472">Membrane</keyword>
<dbReference type="PIRSF" id="PIRSF006060">
    <property type="entry name" value="AA_transporter"/>
    <property type="match status" value="1"/>
</dbReference>
<feature type="transmembrane region" description="Helical" evidence="7">
    <location>
        <begin position="136"/>
        <end position="153"/>
    </location>
</feature>
<reference evidence="8" key="1">
    <citation type="submission" date="2022-07" db="EMBL/GenBank/DDBJ databases">
        <authorList>
            <person name="Kouya T."/>
            <person name="Ishiyama Y."/>
        </authorList>
    </citation>
    <scope>NUCLEOTIDE SEQUENCE</scope>
    <source>
        <strain evidence="8">WR16-4</strain>
    </source>
</reference>
<keyword evidence="2" id="KW-0813">Transport</keyword>
<dbReference type="Pfam" id="PF13520">
    <property type="entry name" value="AA_permease_2"/>
    <property type="match status" value="1"/>
</dbReference>
<dbReference type="AlphaFoldDB" id="A0A9W6B2S8"/>
<protein>
    <submittedName>
        <fullName evidence="8">Glutamate/gamma-aminobutyrate family transporter YjeM</fullName>
    </submittedName>
</protein>
<feature type="transmembrane region" description="Helical" evidence="7">
    <location>
        <begin position="251"/>
        <end position="273"/>
    </location>
</feature>
<evidence type="ECO:0000313" key="9">
    <source>
        <dbReference type="Proteomes" id="UP001144204"/>
    </source>
</evidence>
<evidence type="ECO:0000256" key="1">
    <source>
        <dbReference type="ARBA" id="ARBA00004651"/>
    </source>
</evidence>
<dbReference type="PANTHER" id="PTHR42770">
    <property type="entry name" value="AMINO ACID TRANSPORTER-RELATED"/>
    <property type="match status" value="1"/>
</dbReference>
<dbReference type="RefSeq" id="WP_286136971.1">
    <property type="nucleotide sequence ID" value="NZ_BRPL01000004.1"/>
</dbReference>
<evidence type="ECO:0000256" key="5">
    <source>
        <dbReference type="ARBA" id="ARBA00022989"/>
    </source>
</evidence>
<evidence type="ECO:0000256" key="7">
    <source>
        <dbReference type="SAM" id="Phobius"/>
    </source>
</evidence>
<comment type="subcellular location">
    <subcellularLocation>
        <location evidence="1">Cell membrane</location>
        <topology evidence="1">Multi-pass membrane protein</topology>
    </subcellularLocation>
</comment>
<evidence type="ECO:0000256" key="2">
    <source>
        <dbReference type="ARBA" id="ARBA00022448"/>
    </source>
</evidence>
<feature type="transmembrane region" description="Helical" evidence="7">
    <location>
        <begin position="325"/>
        <end position="347"/>
    </location>
</feature>
<feature type="transmembrane region" description="Helical" evidence="7">
    <location>
        <begin position="165"/>
        <end position="189"/>
    </location>
</feature>
<keyword evidence="3" id="KW-1003">Cell membrane</keyword>
<feature type="transmembrane region" description="Helical" evidence="7">
    <location>
        <begin position="396"/>
        <end position="419"/>
    </location>
</feature>
<dbReference type="NCBIfam" id="NF011775">
    <property type="entry name" value="PRK15238.1"/>
    <property type="match status" value="1"/>
</dbReference>
<dbReference type="EMBL" id="BRPL01000004">
    <property type="protein sequence ID" value="GLB47431.1"/>
    <property type="molecule type" value="Genomic_DNA"/>
</dbReference>
<proteinExistence type="predicted"/>
<dbReference type="GO" id="GO:0005886">
    <property type="term" value="C:plasma membrane"/>
    <property type="evidence" value="ECO:0007669"/>
    <property type="project" value="UniProtKB-SubCell"/>
</dbReference>
<feature type="transmembrane region" description="Helical" evidence="7">
    <location>
        <begin position="440"/>
        <end position="461"/>
    </location>
</feature>
<feature type="transmembrane region" description="Helical" evidence="7">
    <location>
        <begin position="368"/>
        <end position="390"/>
    </location>
</feature>
<keyword evidence="5 7" id="KW-1133">Transmembrane helix</keyword>
<feature type="transmembrane region" description="Helical" evidence="7">
    <location>
        <begin position="42"/>
        <end position="61"/>
    </location>
</feature>
<sequence>MEMEAKPAKKISLFSFILIILSAVFGFPNTAVAFDQMGYASIIWYILAAVTFFLPTSFMFAEYGSAIKDDTGGVYTWLEKSIGTKWAFVGSFIWICEWVLILVNNAPNVMISISTLIFGDDRTGKLSFFGLNSNESISILSVLLVLGITWISCRGIKSVALLSSIGGFFITLITVVFCGASILLIFINHGQLAQPINGIKSFIVSPNPAFQSGTSIMSFVVYAIFAYGGIESAGGIIDKIKNPAKNFPRGIIIAAILMTTLYVVSIFLCGFSINWSQVMGKSNVNLQNIMFILMYNVGDFFGKSIGMAPSAAATLGYGFSRFTGFSNLIGTLGSMTIIVYSPIKAFITGSPAKFWPKRMVSLNKHQMPAFAMWMQAAVIAAILLFTSFGGDDAQKFYTVLTDMMNISNACPYLFLVFAFPFFKKRRDLDRPFVFFKNYKFMMTTVVIVLLVLSFGIIFNLIQPLIVHDYMTAFWTFIGPIFFGGVAYIFYLYSMHKENKLN</sequence>
<evidence type="ECO:0000256" key="4">
    <source>
        <dbReference type="ARBA" id="ARBA00022692"/>
    </source>
</evidence>
<dbReference type="Proteomes" id="UP001144204">
    <property type="component" value="Unassembled WGS sequence"/>
</dbReference>
<feature type="transmembrane region" description="Helical" evidence="7">
    <location>
        <begin position="209"/>
        <end position="230"/>
    </location>
</feature>
<evidence type="ECO:0000256" key="6">
    <source>
        <dbReference type="ARBA" id="ARBA00023136"/>
    </source>
</evidence>
<name>A0A9W6B2S8_9LACO</name>
<dbReference type="InterPro" id="IPR050367">
    <property type="entry name" value="APC_superfamily"/>
</dbReference>
<gene>
    <name evidence="8" type="ORF">WR164_14100</name>
</gene>
<reference evidence="8" key="2">
    <citation type="journal article" date="2023" name="PLoS ONE">
        <title>Philodulcilactobacillus myokoensis gen. nov., sp. nov., a fructophilic, acidophilic, and agar-phobic lactic acid bacterium isolated from fermented vegetable extracts.</title>
        <authorList>
            <person name="Kouya T."/>
            <person name="Ishiyama Y."/>
            <person name="Ohashi S."/>
            <person name="Kumakubo R."/>
            <person name="Yamazaki T."/>
            <person name="Otaki T."/>
        </authorList>
    </citation>
    <scope>NUCLEOTIDE SEQUENCE</scope>
    <source>
        <strain evidence="8">WR16-4</strain>
    </source>
</reference>
<dbReference type="InterPro" id="IPR002293">
    <property type="entry name" value="AA/rel_permease1"/>
</dbReference>